<evidence type="ECO:0000259" key="3">
    <source>
        <dbReference type="PROSITE" id="PS50853"/>
    </source>
</evidence>
<dbReference type="Proteomes" id="UP001530400">
    <property type="component" value="Unassembled WGS sequence"/>
</dbReference>
<evidence type="ECO:0000256" key="1">
    <source>
        <dbReference type="SAM" id="MobiDB-lite"/>
    </source>
</evidence>
<feature type="signal peptide" evidence="2">
    <location>
        <begin position="1"/>
        <end position="21"/>
    </location>
</feature>
<dbReference type="PROSITE" id="PS50853">
    <property type="entry name" value="FN3"/>
    <property type="match status" value="1"/>
</dbReference>
<protein>
    <recommendedName>
        <fullName evidence="3">Fibronectin type-III domain-containing protein</fullName>
    </recommendedName>
</protein>
<comment type="caution">
    <text evidence="4">The sequence shown here is derived from an EMBL/GenBank/DDBJ whole genome shotgun (WGS) entry which is preliminary data.</text>
</comment>
<feature type="region of interest" description="Disordered" evidence="1">
    <location>
        <begin position="766"/>
        <end position="793"/>
    </location>
</feature>
<feature type="region of interest" description="Disordered" evidence="1">
    <location>
        <begin position="984"/>
        <end position="1102"/>
    </location>
</feature>
<dbReference type="SUPFAM" id="SSF55486">
    <property type="entry name" value="Metalloproteases ('zincins'), catalytic domain"/>
    <property type="match status" value="1"/>
</dbReference>
<gene>
    <name evidence="4" type="ORF">ACHAWO_005621</name>
</gene>
<proteinExistence type="predicted"/>
<feature type="region of interest" description="Disordered" evidence="1">
    <location>
        <begin position="1288"/>
        <end position="1331"/>
    </location>
</feature>
<sequence length="1378" mass="147777">MKLSTSYLLSTILLPPSFLHAFLEPEEATVVASKSFVSPVVSFQTGVVNEQVNVDGVNFVVFDQDEQQQLVGDDKIVPFAFAIALTSLESTLGARDTIVDYKSGKIQLLTLSTPLFPGGGFENGLLWNVDSTNSIADVDETESPATISEYTSLAITSIKNWLNDHATTLQIRTSELGSIRTAVHSEGDMIQLSMDRLYNNIPVLGSRIMATIKLGNLVNVGLEGWGDINDLDILPTLSAEDANKILAKEMGLTLVVRGPNKCEPELQILTLDTPSTEFGQGYGYTLVWKICPLFENQDVEVMEGLVDVHTGQVYSFVDKVHYLQAKGGVYPISNDKQYPDGIEQPGWPMPYMYVGNEITSTGGNYYTEGTLTASLNGPYVQTVDNCGSSTLSSSDGFDWGTSSGTDCTTPGFGGNGNTHSARTNFYELNKVIEMARSHLPNNSWLKKSLRVNLNINNSCNAWWLNTVNFYRDGGGCRNTGELAGVIVHEWGHGLDDNDVDGRIASPSGEGIADIYAALRMGDSCIGRGFFYNNAKCTGVREIDYMQGSRKPKTMSNNNCNGAVHCLGGVYSEAVWSLYKRKLQSAPYNYDDNTALEIVTRLTFIAAGNVGTWFSGNAPWGGCGSGSGYREYLAADDDNGNLNDGTPHMQAIFDAFNDQEIACNTPARQDSGCAGTPNTAPDVTVTPGDTVANISWQSVPGATKYQVFRTEGVKQCGQGKVILATTTSLKFTDTGLMNGREYYYIVLPKGPNDSCFGPASSCKTVVPSEIPVPTTPSPTRKPSPPTKSPTAQPTKTCGNGFCQIEESLTSCPVDCADQELVILTNSTKGAPGIMFWVTADSRDIDISAFKFYTHEATSNIVQVYTRSGAYSGFEQVETGWELAFNETVQLMGDGYSFTTLTLANKVNIFAGATRSFFIWIAGNANIKYEAGTSEGDLVGSDSFIKFYTGAGITSKFGGSSSNVYKPRRFSGILRYDIVSSVATAPPTVKPITPKPTLAPSKKPTPFPSTKPTPLPSRNPTKQPSKNPVSKSPSAQQTTTRSLLDSKTTTTTTTTTATAKPSILPTTASPSRNPTKSPITSSPTAKPSLSPSAHPTTFSSAQPTRTCGNGIAKYMNHLLPVLKTVPTLYGRCTMLGIVGIMFNLMALRDTVIESFDVYTDDVRPDVIEVYTRSGGYAGHEVDAAGWEIVFSKTVQQMGRTDLTSLSGLGNGSGVTIRAGTIQSFYIFSANYIMYDVGSVDGAAFGSDASLTIFEGSGIASDKFPGTPVADVVFSPRVFKGKIHYDAVTLATPAPSSTSPTNAPSQKPTTKNPTPAPNSANPTMAPSKEPTTNIPTTSISCTDLTSAEACTANNACFWRPLAGSCRARTNSKTSKRLNLVP</sequence>
<dbReference type="InterPro" id="IPR013783">
    <property type="entry name" value="Ig-like_fold"/>
</dbReference>
<dbReference type="Gene3D" id="3.10.170.10">
    <property type="match status" value="1"/>
</dbReference>
<accession>A0ABD3NPM6</accession>
<feature type="compositionally biased region" description="Pro residues" evidence="1">
    <location>
        <begin position="1001"/>
        <end position="1015"/>
    </location>
</feature>
<dbReference type="SUPFAM" id="SSF49265">
    <property type="entry name" value="Fibronectin type III"/>
    <property type="match status" value="1"/>
</dbReference>
<feature type="compositionally biased region" description="Low complexity" evidence="1">
    <location>
        <begin position="1036"/>
        <end position="1058"/>
    </location>
</feature>
<feature type="compositionally biased region" description="Low complexity" evidence="1">
    <location>
        <begin position="1288"/>
        <end position="1324"/>
    </location>
</feature>
<evidence type="ECO:0000256" key="2">
    <source>
        <dbReference type="SAM" id="SignalP"/>
    </source>
</evidence>
<reference evidence="4 5" key="1">
    <citation type="submission" date="2024-10" db="EMBL/GenBank/DDBJ databases">
        <title>Updated reference genomes for cyclostephanoid diatoms.</title>
        <authorList>
            <person name="Roberts W.R."/>
            <person name="Alverson A.J."/>
        </authorList>
    </citation>
    <scope>NUCLEOTIDE SEQUENCE [LARGE SCALE GENOMIC DNA]</scope>
    <source>
        <strain evidence="4 5">AJA010-31</strain>
    </source>
</reference>
<dbReference type="PANTHER" id="PTHR33683:SF46">
    <property type="entry name" value="SUSHI DOMAIN-CONTAINING PROTEIN"/>
    <property type="match status" value="1"/>
</dbReference>
<dbReference type="EMBL" id="JALLPJ020001030">
    <property type="protein sequence ID" value="KAL3777709.1"/>
    <property type="molecule type" value="Genomic_DNA"/>
</dbReference>
<keyword evidence="5" id="KW-1185">Reference proteome</keyword>
<feature type="compositionally biased region" description="Polar residues" evidence="1">
    <location>
        <begin position="1062"/>
        <end position="1102"/>
    </location>
</feature>
<evidence type="ECO:0000313" key="4">
    <source>
        <dbReference type="EMBL" id="KAL3777709.1"/>
    </source>
</evidence>
<evidence type="ECO:0000313" key="5">
    <source>
        <dbReference type="Proteomes" id="UP001530400"/>
    </source>
</evidence>
<keyword evidence="2" id="KW-0732">Signal</keyword>
<organism evidence="4 5">
    <name type="scientific">Cyclotella atomus</name>
    <dbReference type="NCBI Taxonomy" id="382360"/>
    <lineage>
        <taxon>Eukaryota</taxon>
        <taxon>Sar</taxon>
        <taxon>Stramenopiles</taxon>
        <taxon>Ochrophyta</taxon>
        <taxon>Bacillariophyta</taxon>
        <taxon>Coscinodiscophyceae</taxon>
        <taxon>Thalassiosirophycidae</taxon>
        <taxon>Stephanodiscales</taxon>
        <taxon>Stephanodiscaceae</taxon>
        <taxon>Cyclotella</taxon>
    </lineage>
</organism>
<feature type="compositionally biased region" description="Polar residues" evidence="1">
    <location>
        <begin position="1016"/>
        <end position="1035"/>
    </location>
</feature>
<name>A0ABD3NPM6_9STRA</name>
<dbReference type="Gene3D" id="2.60.40.10">
    <property type="entry name" value="Immunoglobulins"/>
    <property type="match status" value="1"/>
</dbReference>
<dbReference type="PANTHER" id="PTHR33683">
    <property type="entry name" value="1, PUTATIVE-RELATED"/>
    <property type="match status" value="1"/>
</dbReference>
<feature type="chain" id="PRO_5044881661" description="Fibronectin type-III domain-containing protein" evidence="2">
    <location>
        <begin position="22"/>
        <end position="1378"/>
    </location>
</feature>
<feature type="compositionally biased region" description="Low complexity" evidence="1">
    <location>
        <begin position="984"/>
        <end position="1000"/>
    </location>
</feature>
<feature type="domain" description="Fibronectin type-III" evidence="3">
    <location>
        <begin position="676"/>
        <end position="769"/>
    </location>
</feature>
<dbReference type="InterPro" id="IPR036116">
    <property type="entry name" value="FN3_sf"/>
</dbReference>
<dbReference type="InterPro" id="IPR003961">
    <property type="entry name" value="FN3_dom"/>
</dbReference>
<feature type="compositionally biased region" description="Pro residues" evidence="1">
    <location>
        <begin position="772"/>
        <end position="786"/>
    </location>
</feature>